<gene>
    <name evidence="2" type="ORF">EVOR1521_LOCUS5005</name>
</gene>
<sequence length="933" mass="100873">MEEGLVHLENCTTAGRGGGDGGGASLGTLHQRSGAMSFLNCLAVDGGGLNASSVVVEGGSLNFEWGMAERRGGCAHVDTLHQRGGEVSFIHCGAERGHGGGLAARIVTQDHGAMRFGDSWSHSAGGCAHAERITTSGTLSFEKCRSSGGGGCGYAERLTQSESGRLTCRECEAEEGGCLLVWRTVDARGVWKASSVAAKWGSVLLMKQNRPLFEQLVENPSCKVQRLEVEQASGVALIMYSLTVEELILGPSDQPFQIQANNLSVPSPNCSSLEDCLFEQRLAVARKAISTIQRRSLLNSEERKVWQGWVRPLCRRGSGLVDVADENATHAQATRMRGCRRCSAGLAQVQQGVWAPCACPQGWTCQPETMQMPQGMMPLNLSNPGWLAKCLSSSACPGGQLPEDSKKPWCAPGHLGPLCAVCTDRFYHANDGCEKCAEASDQDQRSLWAVAAVLGIAGVLAAVAAWLLREAAVGRWNKAHARWHVLVQLAARQAVVLLQLAQLYAVLGTSMQGPVTNQGSREWERTYMDFTQLTLAQVKDAVRAECQWHGPSVRLASALASPVAPVVLLLACSTLELLKPSLGASSAFKVLTMFYIGGARQSSDLFRCQRVDAGGDPLGDYAFLQKLPSISCSDNSGMARWVHATGCGTALFYVVIIPAALLYLFVRQHVVLKPSKTVTAVAEKSKAGWLVRLQPLREIEGEHPQDVEHLLAAAVAHMAVALHGEVRLQLLNGKAEMRTADVSGFLETNDSTTQTLRSRAIMEMLVERCEMERASTQDRLLAGAKEVFFKYALCRCVWMEFVQKLLAVGLLAVMSTDDALNLALAMILGMAATIAMVRPYIQPQMNDLHCISMICLAGAAIGFSNAGTSGDFDNWLWLSRVSFLLPLLLAAMQVLRPDSCEALATRLFQEARQKLPELKEEKEVELFVDLVSF</sequence>
<dbReference type="EMBL" id="CAUJNA010000341">
    <property type="protein sequence ID" value="CAJ1375809.1"/>
    <property type="molecule type" value="Genomic_DNA"/>
</dbReference>
<evidence type="ECO:0000313" key="2">
    <source>
        <dbReference type="EMBL" id="CAJ1375809.1"/>
    </source>
</evidence>
<accession>A0AA36MKH5</accession>
<feature type="transmembrane region" description="Helical" evidence="1">
    <location>
        <begin position="641"/>
        <end position="666"/>
    </location>
</feature>
<keyword evidence="1" id="KW-1133">Transmembrane helix</keyword>
<keyword evidence="3" id="KW-1185">Reference proteome</keyword>
<feature type="transmembrane region" description="Helical" evidence="1">
    <location>
        <begin position="819"/>
        <end position="841"/>
    </location>
</feature>
<feature type="transmembrane region" description="Helical" evidence="1">
    <location>
        <begin position="848"/>
        <end position="868"/>
    </location>
</feature>
<feature type="transmembrane region" description="Helical" evidence="1">
    <location>
        <begin position="447"/>
        <end position="468"/>
    </location>
</feature>
<name>A0AA36MKH5_9DINO</name>
<reference evidence="2" key="1">
    <citation type="submission" date="2023-08" db="EMBL/GenBank/DDBJ databases">
        <authorList>
            <person name="Chen Y."/>
            <person name="Shah S."/>
            <person name="Dougan E. K."/>
            <person name="Thang M."/>
            <person name="Chan C."/>
        </authorList>
    </citation>
    <scope>NUCLEOTIDE SEQUENCE</scope>
</reference>
<keyword evidence="1" id="KW-0472">Membrane</keyword>
<evidence type="ECO:0000313" key="3">
    <source>
        <dbReference type="Proteomes" id="UP001178507"/>
    </source>
</evidence>
<keyword evidence="1" id="KW-0812">Transmembrane</keyword>
<protein>
    <submittedName>
        <fullName evidence="2">Uncharacterized protein</fullName>
    </submittedName>
</protein>
<comment type="caution">
    <text evidence="2">The sequence shown here is derived from an EMBL/GenBank/DDBJ whole genome shotgun (WGS) entry which is preliminary data.</text>
</comment>
<dbReference type="Proteomes" id="UP001178507">
    <property type="component" value="Unassembled WGS sequence"/>
</dbReference>
<evidence type="ECO:0000256" key="1">
    <source>
        <dbReference type="SAM" id="Phobius"/>
    </source>
</evidence>
<proteinExistence type="predicted"/>
<dbReference type="AlphaFoldDB" id="A0AA36MKH5"/>
<organism evidence="2 3">
    <name type="scientific">Effrenium voratum</name>
    <dbReference type="NCBI Taxonomy" id="2562239"/>
    <lineage>
        <taxon>Eukaryota</taxon>
        <taxon>Sar</taxon>
        <taxon>Alveolata</taxon>
        <taxon>Dinophyceae</taxon>
        <taxon>Suessiales</taxon>
        <taxon>Symbiodiniaceae</taxon>
        <taxon>Effrenium</taxon>
    </lineage>
</organism>